<dbReference type="EMBL" id="FMTY01000002">
    <property type="protein sequence ID" value="SCX06414.1"/>
    <property type="molecule type" value="Genomic_DNA"/>
</dbReference>
<evidence type="ECO:0000313" key="2">
    <source>
        <dbReference type="Proteomes" id="UP000182124"/>
    </source>
</evidence>
<proteinExistence type="predicted"/>
<dbReference type="Proteomes" id="UP000182124">
    <property type="component" value="Unassembled WGS sequence"/>
</dbReference>
<dbReference type="STRING" id="329186.SAMN02927925_00998"/>
<accession>A0A1G4VI89</accession>
<dbReference type="AlphaFoldDB" id="A0A1G4VI89"/>
<dbReference type="eggNOG" id="ENOG502ZY71">
    <property type="taxonomic scope" value="Bacteria"/>
</dbReference>
<gene>
    <name evidence="1" type="ORF">SAMN02927925_00998</name>
</gene>
<reference evidence="1 2" key="1">
    <citation type="submission" date="2016-10" db="EMBL/GenBank/DDBJ databases">
        <authorList>
            <person name="de Groot N.N."/>
        </authorList>
    </citation>
    <scope>NUCLEOTIDE SEQUENCE [LARGE SCALE GENOMIC DNA]</scope>
    <source>
        <strain evidence="1 2">CGMCC 1.3801</strain>
    </source>
</reference>
<protein>
    <submittedName>
        <fullName evidence="1">Uncharacterized protein</fullName>
    </submittedName>
</protein>
<organism evidence="1 2">
    <name type="scientific">Flavobacterium saliperosum</name>
    <dbReference type="NCBI Taxonomy" id="329186"/>
    <lineage>
        <taxon>Bacteria</taxon>
        <taxon>Pseudomonadati</taxon>
        <taxon>Bacteroidota</taxon>
        <taxon>Flavobacteriia</taxon>
        <taxon>Flavobacteriales</taxon>
        <taxon>Flavobacteriaceae</taxon>
        <taxon>Flavobacterium</taxon>
    </lineage>
</organism>
<name>A0A1G4VI89_9FLAO</name>
<dbReference type="RefSeq" id="WP_023576579.1">
    <property type="nucleotide sequence ID" value="NZ_CBCSBQ010000032.1"/>
</dbReference>
<evidence type="ECO:0000313" key="1">
    <source>
        <dbReference type="EMBL" id="SCX06414.1"/>
    </source>
</evidence>
<sequence length="70" mass="7949">MEINFTELQITVQQVIDLLAAKDTKGANNKLTDASELLDELLDHAEEDDDLIEISRYQVLLNQLHQKING</sequence>